<sequence length="148" mass="16111">MPDIPENPQTTGTPSVPPAQDLGFRSRHLPGTPAGEAKGMLPGMALIGMYLLLMAMLNAFAAMSGKFGLSTAKYSILGVCTLLVIGVFGLLRLQRWGWALVTAGCLAMAGGYFYGFHRTHIAPYVIQGLFAMVFFLYLSRPEVRERLR</sequence>
<dbReference type="KEGG" id="gma:AciX8_0428"/>
<gene>
    <name evidence="3" type="ordered locus">AciX8_0428</name>
</gene>
<dbReference type="EMBL" id="CP003130">
    <property type="protein sequence ID" value="AEU34781.1"/>
    <property type="molecule type" value="Genomic_DNA"/>
</dbReference>
<keyword evidence="4" id="KW-1185">Reference proteome</keyword>
<evidence type="ECO:0000256" key="1">
    <source>
        <dbReference type="SAM" id="MobiDB-lite"/>
    </source>
</evidence>
<feature type="region of interest" description="Disordered" evidence="1">
    <location>
        <begin position="1"/>
        <end position="22"/>
    </location>
</feature>
<dbReference type="Proteomes" id="UP000007113">
    <property type="component" value="Chromosome"/>
</dbReference>
<evidence type="ECO:0000313" key="3">
    <source>
        <dbReference type="EMBL" id="AEU34781.1"/>
    </source>
</evidence>
<dbReference type="RefSeq" id="WP_014263665.1">
    <property type="nucleotide sequence ID" value="NC_016631.1"/>
</dbReference>
<protein>
    <recommendedName>
        <fullName evidence="5">Transmembrane protein</fullName>
    </recommendedName>
</protein>
<keyword evidence="2" id="KW-1133">Transmembrane helix</keyword>
<keyword evidence="2" id="KW-0812">Transmembrane</keyword>
<dbReference type="HOGENOM" id="CLU_147297_0_0_0"/>
<reference evidence="3 4" key="1">
    <citation type="submission" date="2011-11" db="EMBL/GenBank/DDBJ databases">
        <title>Complete sequence of Granulicella mallensis MP5ACTX8.</title>
        <authorList>
            <consortium name="US DOE Joint Genome Institute"/>
            <person name="Lucas S."/>
            <person name="Copeland A."/>
            <person name="Lapidus A."/>
            <person name="Cheng J.-F."/>
            <person name="Goodwin L."/>
            <person name="Pitluck S."/>
            <person name="Peters L."/>
            <person name="Lu M."/>
            <person name="Detter J.C."/>
            <person name="Han C."/>
            <person name="Tapia R."/>
            <person name="Land M."/>
            <person name="Hauser L."/>
            <person name="Kyrpides N."/>
            <person name="Ivanova N."/>
            <person name="Mikhailova N."/>
            <person name="Pagani I."/>
            <person name="Rawat S."/>
            <person name="Mannisto M."/>
            <person name="Haggblom M."/>
            <person name="Woyke T."/>
        </authorList>
    </citation>
    <scope>NUCLEOTIDE SEQUENCE [LARGE SCALE GENOMIC DNA]</scope>
    <source>
        <strain evidence="4">ATCC BAA-1857 / DSM 23137 / MP5ACTX8</strain>
    </source>
</reference>
<feature type="transmembrane region" description="Helical" evidence="2">
    <location>
        <begin position="74"/>
        <end position="91"/>
    </location>
</feature>
<dbReference type="AlphaFoldDB" id="G8NNJ6"/>
<name>G8NNJ6_GRAMM</name>
<evidence type="ECO:0000313" key="4">
    <source>
        <dbReference type="Proteomes" id="UP000007113"/>
    </source>
</evidence>
<evidence type="ECO:0000256" key="2">
    <source>
        <dbReference type="SAM" id="Phobius"/>
    </source>
</evidence>
<dbReference type="eggNOG" id="ENOG503404R">
    <property type="taxonomic scope" value="Bacteria"/>
</dbReference>
<feature type="transmembrane region" description="Helical" evidence="2">
    <location>
        <begin position="43"/>
        <end position="62"/>
    </location>
</feature>
<accession>G8NNJ6</accession>
<proteinExistence type="predicted"/>
<keyword evidence="2" id="KW-0472">Membrane</keyword>
<dbReference type="STRING" id="682795.AciX8_0428"/>
<feature type="transmembrane region" description="Helical" evidence="2">
    <location>
        <begin position="121"/>
        <end position="138"/>
    </location>
</feature>
<organism evidence="3 4">
    <name type="scientific">Granulicella mallensis (strain ATCC BAA-1857 / DSM 23137 / MP5ACTX8)</name>
    <dbReference type="NCBI Taxonomy" id="682795"/>
    <lineage>
        <taxon>Bacteria</taxon>
        <taxon>Pseudomonadati</taxon>
        <taxon>Acidobacteriota</taxon>
        <taxon>Terriglobia</taxon>
        <taxon>Terriglobales</taxon>
        <taxon>Acidobacteriaceae</taxon>
        <taxon>Granulicella</taxon>
    </lineage>
</organism>
<evidence type="ECO:0008006" key="5">
    <source>
        <dbReference type="Google" id="ProtNLM"/>
    </source>
</evidence>